<evidence type="ECO:0000313" key="2">
    <source>
        <dbReference type="EMBL" id="WEG09835.1"/>
    </source>
</evidence>
<feature type="transmembrane region" description="Helical" evidence="1">
    <location>
        <begin position="12"/>
        <end position="34"/>
    </location>
</feature>
<keyword evidence="1" id="KW-0812">Transmembrane</keyword>
<protein>
    <submittedName>
        <fullName evidence="2">Uncharacterized protein</fullName>
    </submittedName>
</protein>
<evidence type="ECO:0000313" key="3">
    <source>
        <dbReference type="Proteomes" id="UP001214553"/>
    </source>
</evidence>
<dbReference type="RefSeq" id="WP_275279171.1">
    <property type="nucleotide sequence ID" value="NZ_CP119108.1"/>
</dbReference>
<keyword evidence="1" id="KW-0472">Membrane</keyword>
<keyword evidence="3" id="KW-1185">Reference proteome</keyword>
<dbReference type="EMBL" id="CP119108">
    <property type="protein sequence ID" value="WEG09835.1"/>
    <property type="molecule type" value="Genomic_DNA"/>
</dbReference>
<evidence type="ECO:0000256" key="1">
    <source>
        <dbReference type="SAM" id="Phobius"/>
    </source>
</evidence>
<feature type="transmembrane region" description="Helical" evidence="1">
    <location>
        <begin position="40"/>
        <end position="60"/>
    </location>
</feature>
<accession>A0ABY8C047</accession>
<keyword evidence="1" id="KW-1133">Transmembrane helix</keyword>
<gene>
    <name evidence="2" type="ORF">PU630_04535</name>
</gene>
<organism evidence="2 3">
    <name type="scientific">Microbacterium horticulturae</name>
    <dbReference type="NCBI Taxonomy" id="3028316"/>
    <lineage>
        <taxon>Bacteria</taxon>
        <taxon>Bacillati</taxon>
        <taxon>Actinomycetota</taxon>
        <taxon>Actinomycetes</taxon>
        <taxon>Micrococcales</taxon>
        <taxon>Microbacteriaceae</taxon>
        <taxon>Microbacterium</taxon>
    </lineage>
</organism>
<feature type="transmembrane region" description="Helical" evidence="1">
    <location>
        <begin position="72"/>
        <end position="94"/>
    </location>
</feature>
<name>A0ABY8C047_9MICO</name>
<proteinExistence type="predicted"/>
<sequence length="95" mass="9699">MSSESEHAARGRIGGVIVAWVGSVVIGLLIALLTPVGQRAAWLTVGVAGCLVLSFAVQLWSGRAEGFISRVALSMLGSFIVLGLFGLSFGLAALA</sequence>
<dbReference type="Proteomes" id="UP001214553">
    <property type="component" value="Chromosome"/>
</dbReference>
<reference evidence="2 3" key="1">
    <citation type="submission" date="2023-03" db="EMBL/GenBank/DDBJ databases">
        <title>Genome sequence of Microbacterium sp. KACC 23027.</title>
        <authorList>
            <person name="Kim S."/>
            <person name="Heo J."/>
            <person name="Kwon S.-W."/>
        </authorList>
    </citation>
    <scope>NUCLEOTIDE SEQUENCE [LARGE SCALE GENOMIC DNA]</scope>
    <source>
        <strain evidence="2 3">KACC 23027</strain>
    </source>
</reference>